<dbReference type="EMBL" id="CP158568">
    <property type="protein sequence ID" value="XBY45665.1"/>
    <property type="molecule type" value="Genomic_DNA"/>
</dbReference>
<dbReference type="RefSeq" id="WP_407050758.1">
    <property type="nucleotide sequence ID" value="NZ_CP158568.1"/>
</dbReference>
<name>A0AAU7XD54_9HYPH</name>
<reference evidence="1" key="1">
    <citation type="submission" date="2024-06" db="EMBL/GenBank/DDBJ databases">
        <title>Methylostella associata gen. nov., sp. nov., a novel Ancalomicrobiaceae-affiliated facultatively methylotrophic bacteria that feed on methanotrophs of the genus Methylococcus.</title>
        <authorList>
            <person name="Saltykova V."/>
            <person name="Danilova O.V."/>
            <person name="Oshkin I.Y."/>
            <person name="Belova S.E."/>
            <person name="Pimenov N.V."/>
            <person name="Dedysh S.N."/>
        </authorList>
    </citation>
    <scope>NUCLEOTIDE SEQUENCE</scope>
    <source>
        <strain evidence="1">S20</strain>
    </source>
</reference>
<dbReference type="KEGG" id="mflg:ABS361_05165"/>
<evidence type="ECO:0000313" key="1">
    <source>
        <dbReference type="EMBL" id="XBY45665.1"/>
    </source>
</evidence>
<organism evidence="1">
    <name type="scientific">Methyloraptor flagellatus</name>
    <dbReference type="NCBI Taxonomy" id="3162530"/>
    <lineage>
        <taxon>Bacteria</taxon>
        <taxon>Pseudomonadati</taxon>
        <taxon>Pseudomonadota</taxon>
        <taxon>Alphaproteobacteria</taxon>
        <taxon>Hyphomicrobiales</taxon>
        <taxon>Ancalomicrobiaceae</taxon>
        <taxon>Methyloraptor</taxon>
    </lineage>
</organism>
<protein>
    <recommendedName>
        <fullName evidence="2">Alpha/beta hydrolase</fullName>
    </recommendedName>
</protein>
<dbReference type="AlphaFoldDB" id="A0AAU7XD54"/>
<proteinExistence type="predicted"/>
<accession>A0AAU7XD54</accession>
<evidence type="ECO:0008006" key="2">
    <source>
        <dbReference type="Google" id="ProtNLM"/>
    </source>
</evidence>
<sequence length="272" mass="28305">MTVSSDLSRGRDGRPSRARPFGACLRRLGAAMALAIVAAAGSAAPAGAVQTFSGEALMNGVKIGHDACLKIERTVWVEAFGEGFCVRYYVGGNPRGRSAAVFFPGDAFGFDERGKIAPDPGYLTQAPEFVDAAVRVWSQRLNVPVIFFGRLGMHGSSGWHGDRRTALEVAVTRAALDAIKAREGVTGYHLVGQSGGGILVAAALAARSDVGCAMIGSAPLSFPVFAKTYGITIRKDGRRAHYDAVPDAAAIAARTKGMPPEAPGRAVGRGCS</sequence>
<dbReference type="Gene3D" id="3.40.50.1820">
    <property type="entry name" value="alpha/beta hydrolase"/>
    <property type="match status" value="1"/>
</dbReference>
<dbReference type="SUPFAM" id="SSF53474">
    <property type="entry name" value="alpha/beta-Hydrolases"/>
    <property type="match status" value="1"/>
</dbReference>
<gene>
    <name evidence="1" type="ORF">ABS361_05165</name>
</gene>
<dbReference type="InterPro" id="IPR029058">
    <property type="entry name" value="AB_hydrolase_fold"/>
</dbReference>